<comment type="caution">
    <text evidence="2">The sequence shown here is derived from an EMBL/GenBank/DDBJ whole genome shotgun (WGS) entry which is preliminary data.</text>
</comment>
<organism evidence="2 3">
    <name type="scientific">Eumeta variegata</name>
    <name type="common">Bagworm moth</name>
    <name type="synonym">Eumeta japonica</name>
    <dbReference type="NCBI Taxonomy" id="151549"/>
    <lineage>
        <taxon>Eukaryota</taxon>
        <taxon>Metazoa</taxon>
        <taxon>Ecdysozoa</taxon>
        <taxon>Arthropoda</taxon>
        <taxon>Hexapoda</taxon>
        <taxon>Insecta</taxon>
        <taxon>Pterygota</taxon>
        <taxon>Neoptera</taxon>
        <taxon>Endopterygota</taxon>
        <taxon>Lepidoptera</taxon>
        <taxon>Glossata</taxon>
        <taxon>Ditrysia</taxon>
        <taxon>Tineoidea</taxon>
        <taxon>Psychidae</taxon>
        <taxon>Oiketicinae</taxon>
        <taxon>Eumeta</taxon>
    </lineage>
</organism>
<dbReference type="EMBL" id="BGZK01000950">
    <property type="protein sequence ID" value="GBP66192.1"/>
    <property type="molecule type" value="Genomic_DNA"/>
</dbReference>
<name>A0A4C1XT74_EUMVA</name>
<gene>
    <name evidence="2" type="ORF">EVAR_81850_1</name>
</gene>
<evidence type="ECO:0000256" key="1">
    <source>
        <dbReference type="SAM" id="MobiDB-lite"/>
    </source>
</evidence>
<feature type="compositionally biased region" description="Pro residues" evidence="1">
    <location>
        <begin position="82"/>
        <end position="93"/>
    </location>
</feature>
<keyword evidence="3" id="KW-1185">Reference proteome</keyword>
<dbReference type="Proteomes" id="UP000299102">
    <property type="component" value="Unassembled WGS sequence"/>
</dbReference>
<evidence type="ECO:0000313" key="2">
    <source>
        <dbReference type="EMBL" id="GBP66192.1"/>
    </source>
</evidence>
<feature type="region of interest" description="Disordered" evidence="1">
    <location>
        <begin position="52"/>
        <end position="108"/>
    </location>
</feature>
<accession>A0A4C1XT74</accession>
<dbReference type="AlphaFoldDB" id="A0A4C1XT74"/>
<proteinExistence type="predicted"/>
<sequence length="108" mass="11828">MGFYKKLVGVLKHSSLSIPRFGKKSHILTIADISPLSTRTSEHVLDERDCTPTRGCVGTPYRKRRIRTSLRGSGARSRVIAPPGPARPPPSRRPGPLQARSAVLSEET</sequence>
<protein>
    <submittedName>
        <fullName evidence="2">Uncharacterized protein</fullName>
    </submittedName>
</protein>
<reference evidence="2 3" key="1">
    <citation type="journal article" date="2019" name="Commun. Biol.">
        <title>The bagworm genome reveals a unique fibroin gene that provides high tensile strength.</title>
        <authorList>
            <person name="Kono N."/>
            <person name="Nakamura H."/>
            <person name="Ohtoshi R."/>
            <person name="Tomita M."/>
            <person name="Numata K."/>
            <person name="Arakawa K."/>
        </authorList>
    </citation>
    <scope>NUCLEOTIDE SEQUENCE [LARGE SCALE GENOMIC DNA]</scope>
</reference>
<evidence type="ECO:0000313" key="3">
    <source>
        <dbReference type="Proteomes" id="UP000299102"/>
    </source>
</evidence>